<dbReference type="Gene3D" id="1.10.287.130">
    <property type="match status" value="1"/>
</dbReference>
<feature type="transmembrane region" description="Helical" evidence="14">
    <location>
        <begin position="12"/>
        <end position="32"/>
    </location>
</feature>
<dbReference type="InterPro" id="IPR003661">
    <property type="entry name" value="HisK_dim/P_dom"/>
</dbReference>
<evidence type="ECO:0000256" key="13">
    <source>
        <dbReference type="ARBA" id="ARBA00023136"/>
    </source>
</evidence>
<dbReference type="PROSITE" id="PS50885">
    <property type="entry name" value="HAMP"/>
    <property type="match status" value="1"/>
</dbReference>
<feature type="transmembrane region" description="Helical" evidence="14">
    <location>
        <begin position="193"/>
        <end position="215"/>
    </location>
</feature>
<comment type="catalytic activity">
    <reaction evidence="1">
        <text>ATP + protein L-histidine = ADP + protein N-phospho-L-histidine.</text>
        <dbReference type="EC" id="2.7.13.3"/>
    </reaction>
</comment>
<dbReference type="Pfam" id="PF00672">
    <property type="entry name" value="HAMP"/>
    <property type="match status" value="1"/>
</dbReference>
<evidence type="ECO:0000259" key="16">
    <source>
        <dbReference type="PROSITE" id="PS50885"/>
    </source>
</evidence>
<dbReference type="InterPro" id="IPR005467">
    <property type="entry name" value="His_kinase_dom"/>
</dbReference>
<dbReference type="InterPro" id="IPR036097">
    <property type="entry name" value="HisK_dim/P_sf"/>
</dbReference>
<keyword evidence="9 17" id="KW-0418">Kinase</keyword>
<evidence type="ECO:0000256" key="10">
    <source>
        <dbReference type="ARBA" id="ARBA00022840"/>
    </source>
</evidence>
<evidence type="ECO:0000256" key="2">
    <source>
        <dbReference type="ARBA" id="ARBA00004651"/>
    </source>
</evidence>
<evidence type="ECO:0000313" key="18">
    <source>
        <dbReference type="Proteomes" id="UP000003240"/>
    </source>
</evidence>
<name>F7NNJ1_9FIRM</name>
<dbReference type="SUPFAM" id="SSF158472">
    <property type="entry name" value="HAMP domain-like"/>
    <property type="match status" value="1"/>
</dbReference>
<dbReference type="eggNOG" id="COG5002">
    <property type="taxonomic scope" value="Bacteria"/>
</dbReference>
<evidence type="ECO:0000256" key="4">
    <source>
        <dbReference type="ARBA" id="ARBA00022475"/>
    </source>
</evidence>
<evidence type="ECO:0000256" key="8">
    <source>
        <dbReference type="ARBA" id="ARBA00022741"/>
    </source>
</evidence>
<dbReference type="CDD" id="cd00082">
    <property type="entry name" value="HisKA"/>
    <property type="match status" value="1"/>
</dbReference>
<keyword evidence="6" id="KW-0808">Transferase</keyword>
<evidence type="ECO:0000256" key="12">
    <source>
        <dbReference type="ARBA" id="ARBA00023012"/>
    </source>
</evidence>
<evidence type="ECO:0000256" key="1">
    <source>
        <dbReference type="ARBA" id="ARBA00000085"/>
    </source>
</evidence>
<dbReference type="CDD" id="cd00075">
    <property type="entry name" value="HATPase"/>
    <property type="match status" value="1"/>
</dbReference>
<dbReference type="Proteomes" id="UP000003240">
    <property type="component" value="Unassembled WGS sequence"/>
</dbReference>
<dbReference type="SMART" id="SM00304">
    <property type="entry name" value="HAMP"/>
    <property type="match status" value="1"/>
</dbReference>
<dbReference type="EMBL" id="AFGF01000221">
    <property type="protein sequence ID" value="EGO62432.1"/>
    <property type="molecule type" value="Genomic_DNA"/>
</dbReference>
<evidence type="ECO:0000256" key="6">
    <source>
        <dbReference type="ARBA" id="ARBA00022679"/>
    </source>
</evidence>
<dbReference type="SUPFAM" id="SSF55874">
    <property type="entry name" value="ATPase domain of HSP90 chaperone/DNA topoisomerase II/histidine kinase"/>
    <property type="match status" value="1"/>
</dbReference>
<dbReference type="InterPro" id="IPR003660">
    <property type="entry name" value="HAMP_dom"/>
</dbReference>
<evidence type="ECO:0000256" key="11">
    <source>
        <dbReference type="ARBA" id="ARBA00022989"/>
    </source>
</evidence>
<dbReference type="InterPro" id="IPR050398">
    <property type="entry name" value="HssS/ArlS-like"/>
</dbReference>
<dbReference type="Pfam" id="PF02518">
    <property type="entry name" value="HATPase_c"/>
    <property type="match status" value="1"/>
</dbReference>
<keyword evidence="10" id="KW-0067">ATP-binding</keyword>
<keyword evidence="5" id="KW-0597">Phosphoprotein</keyword>
<sequence length="508" mass="56857">MKHSLQRKLLYSYMAVIIIMLIMVSIGVSYLIRDYFIFSKKRELMNKAYELSRVVDDYYQGTINLHQLGIFINSVDSFLDARIWVVDGSRRVIAMSTPQRRYGPGGPWHRPGMRPGGMGIPLEANARGMIRKCLEELNQVFEGREWSTTLRHPFYDEEMLMVSIPVIQANGGMNGIILLNSPVRSINEYMQRIYYYIAAIGLVAVLLTIVIVNWLSRGIVRPLREMQLAAQAMACGDYNRRTGIRTDDEVGELGKSLNSLAQDLERFVSETEKVDKLRRDFVANVSHELRTPLTIIRGYTEALTDGTAADPALQAKYLGMMRDETERLERLIKDLLDLSRLQSQNTNAEMEPIPLAAVAEGVVSIFRRGAEQKGVQLQAEKLEENTVISGNGDRLTQLLLILLDNALKFTPAGGKITVGVERDKNLILLAVSDTGSGIASEDLPFIWERFYKADKAHSRLSVGTGLGLAIAREIIELHGGTVEVASAPAKGTKFIIRFPSLEKELKPV</sequence>
<evidence type="ECO:0000256" key="7">
    <source>
        <dbReference type="ARBA" id="ARBA00022692"/>
    </source>
</evidence>
<feature type="domain" description="Histidine kinase" evidence="15">
    <location>
        <begin position="284"/>
        <end position="502"/>
    </location>
</feature>
<dbReference type="InterPro" id="IPR036890">
    <property type="entry name" value="HATPase_C_sf"/>
</dbReference>
<dbReference type="Pfam" id="PF00512">
    <property type="entry name" value="HisKA"/>
    <property type="match status" value="1"/>
</dbReference>
<dbReference type="GO" id="GO:0000155">
    <property type="term" value="F:phosphorelay sensor kinase activity"/>
    <property type="evidence" value="ECO:0007669"/>
    <property type="project" value="InterPro"/>
</dbReference>
<dbReference type="PRINTS" id="PR00344">
    <property type="entry name" value="BCTRLSENSOR"/>
</dbReference>
<dbReference type="STRING" id="1009370.ALO_18410"/>
<comment type="subcellular location">
    <subcellularLocation>
        <location evidence="2">Cell membrane</location>
        <topology evidence="2">Multi-pass membrane protein</topology>
    </subcellularLocation>
</comment>
<dbReference type="Gene3D" id="3.30.565.10">
    <property type="entry name" value="Histidine kinase-like ATPase, C-terminal domain"/>
    <property type="match status" value="1"/>
</dbReference>
<evidence type="ECO:0000259" key="15">
    <source>
        <dbReference type="PROSITE" id="PS50109"/>
    </source>
</evidence>
<keyword evidence="11 14" id="KW-1133">Transmembrane helix</keyword>
<evidence type="ECO:0000256" key="3">
    <source>
        <dbReference type="ARBA" id="ARBA00012438"/>
    </source>
</evidence>
<keyword evidence="13 14" id="KW-0472">Membrane</keyword>
<proteinExistence type="predicted"/>
<evidence type="ECO:0000256" key="5">
    <source>
        <dbReference type="ARBA" id="ARBA00022553"/>
    </source>
</evidence>
<dbReference type="SUPFAM" id="SSF47384">
    <property type="entry name" value="Homodimeric domain of signal transducing histidine kinase"/>
    <property type="match status" value="1"/>
</dbReference>
<keyword evidence="18" id="KW-1185">Reference proteome</keyword>
<dbReference type="Gene3D" id="6.10.340.10">
    <property type="match status" value="1"/>
</dbReference>
<dbReference type="GO" id="GO:0005524">
    <property type="term" value="F:ATP binding"/>
    <property type="evidence" value="ECO:0007669"/>
    <property type="project" value="UniProtKB-KW"/>
</dbReference>
<keyword evidence="8" id="KW-0547">Nucleotide-binding</keyword>
<dbReference type="OrthoDB" id="3436at2"/>
<dbReference type="RefSeq" id="WP_004098704.1">
    <property type="nucleotide sequence ID" value="NZ_AFGF01000221.1"/>
</dbReference>
<dbReference type="FunFam" id="1.10.287.130:FF:000001">
    <property type="entry name" value="Two-component sensor histidine kinase"/>
    <property type="match status" value="1"/>
</dbReference>
<dbReference type="SMART" id="SM00388">
    <property type="entry name" value="HisKA"/>
    <property type="match status" value="1"/>
</dbReference>
<comment type="caution">
    <text evidence="17">The sequence shown here is derived from an EMBL/GenBank/DDBJ whole genome shotgun (WGS) entry which is preliminary data.</text>
</comment>
<evidence type="ECO:0000256" key="9">
    <source>
        <dbReference type="ARBA" id="ARBA00022777"/>
    </source>
</evidence>
<dbReference type="SMART" id="SM00387">
    <property type="entry name" value="HATPase_c"/>
    <property type="match status" value="1"/>
</dbReference>
<gene>
    <name evidence="17" type="ORF">ALO_18410</name>
</gene>
<dbReference type="InterPro" id="IPR003594">
    <property type="entry name" value="HATPase_dom"/>
</dbReference>
<dbReference type="CDD" id="cd06225">
    <property type="entry name" value="HAMP"/>
    <property type="match status" value="1"/>
</dbReference>
<keyword evidence="12" id="KW-0902">Two-component regulatory system</keyword>
<dbReference type="FunFam" id="3.30.565.10:FF:000006">
    <property type="entry name" value="Sensor histidine kinase WalK"/>
    <property type="match status" value="1"/>
</dbReference>
<dbReference type="InterPro" id="IPR004358">
    <property type="entry name" value="Sig_transdc_His_kin-like_C"/>
</dbReference>
<keyword evidence="4" id="KW-1003">Cell membrane</keyword>
<dbReference type="GO" id="GO:0005886">
    <property type="term" value="C:plasma membrane"/>
    <property type="evidence" value="ECO:0007669"/>
    <property type="project" value="UniProtKB-SubCell"/>
</dbReference>
<dbReference type="AlphaFoldDB" id="F7NNJ1"/>
<dbReference type="EC" id="2.7.13.3" evidence="3"/>
<keyword evidence="7 14" id="KW-0812">Transmembrane</keyword>
<accession>F7NNJ1</accession>
<evidence type="ECO:0000313" key="17">
    <source>
        <dbReference type="EMBL" id="EGO62432.1"/>
    </source>
</evidence>
<dbReference type="PROSITE" id="PS50109">
    <property type="entry name" value="HIS_KIN"/>
    <property type="match status" value="1"/>
</dbReference>
<dbReference type="PANTHER" id="PTHR45528:SF1">
    <property type="entry name" value="SENSOR HISTIDINE KINASE CPXA"/>
    <property type="match status" value="1"/>
</dbReference>
<organism evidence="17 18">
    <name type="scientific">Acetonema longum DSM 6540</name>
    <dbReference type="NCBI Taxonomy" id="1009370"/>
    <lineage>
        <taxon>Bacteria</taxon>
        <taxon>Bacillati</taxon>
        <taxon>Bacillota</taxon>
        <taxon>Negativicutes</taxon>
        <taxon>Acetonemataceae</taxon>
        <taxon>Acetonema</taxon>
    </lineage>
</organism>
<dbReference type="PANTHER" id="PTHR45528">
    <property type="entry name" value="SENSOR HISTIDINE KINASE CPXA"/>
    <property type="match status" value="1"/>
</dbReference>
<protein>
    <recommendedName>
        <fullName evidence="3">histidine kinase</fullName>
        <ecNumber evidence="3">2.7.13.3</ecNumber>
    </recommendedName>
</protein>
<feature type="domain" description="HAMP" evidence="16">
    <location>
        <begin position="217"/>
        <end position="269"/>
    </location>
</feature>
<evidence type="ECO:0000256" key="14">
    <source>
        <dbReference type="SAM" id="Phobius"/>
    </source>
</evidence>
<reference evidence="17 18" key="1">
    <citation type="journal article" date="2011" name="EMBO J.">
        <title>Structural diversity of bacterial flagellar motors.</title>
        <authorList>
            <person name="Chen S."/>
            <person name="Beeby M."/>
            <person name="Murphy G.E."/>
            <person name="Leadbetter J.R."/>
            <person name="Hendrixson D.R."/>
            <person name="Briegel A."/>
            <person name="Li Z."/>
            <person name="Shi J."/>
            <person name="Tocheva E.I."/>
            <person name="Muller A."/>
            <person name="Dobro M.J."/>
            <person name="Jensen G.J."/>
        </authorList>
    </citation>
    <scope>NUCLEOTIDE SEQUENCE [LARGE SCALE GENOMIC DNA]</scope>
    <source>
        <strain evidence="17 18">DSM 6540</strain>
    </source>
</reference>